<dbReference type="PANTHER" id="PTHR22572">
    <property type="entry name" value="SUGAR-1-PHOSPHATE GUANYL TRANSFERASE"/>
    <property type="match status" value="1"/>
</dbReference>
<comment type="caution">
    <text evidence="2">The sequence shown here is derived from an EMBL/GenBank/DDBJ whole genome shotgun (WGS) entry which is preliminary data.</text>
</comment>
<dbReference type="AlphaFoldDB" id="A0A367WC72"/>
<dbReference type="SUPFAM" id="SSF53448">
    <property type="entry name" value="Nucleotide-diphospho-sugar transferases"/>
    <property type="match status" value="1"/>
</dbReference>
<name>A0A367WC72_9PROT</name>
<dbReference type="InterPro" id="IPR029044">
    <property type="entry name" value="Nucleotide-diphossugar_trans"/>
</dbReference>
<gene>
    <name evidence="2" type="ORF">TH19_03410</name>
</gene>
<dbReference type="Proteomes" id="UP000253226">
    <property type="component" value="Unassembled WGS sequence"/>
</dbReference>
<dbReference type="OrthoDB" id="9814110at2"/>
<dbReference type="Pfam" id="PF00483">
    <property type="entry name" value="NTP_transferase"/>
    <property type="match status" value="1"/>
</dbReference>
<dbReference type="InterPro" id="IPR050486">
    <property type="entry name" value="Mannose-1P_guanyltransferase"/>
</dbReference>
<evidence type="ECO:0000259" key="1">
    <source>
        <dbReference type="Pfam" id="PF00483"/>
    </source>
</evidence>
<accession>A0A367WC72</accession>
<reference evidence="2 3" key="1">
    <citation type="submission" date="2014-07" db="EMBL/GenBank/DDBJ databases">
        <title>Draft genome sequence of Thalassospira profundimaris 35.</title>
        <authorList>
            <person name="Lai Q."/>
            <person name="Shao Z."/>
        </authorList>
    </citation>
    <scope>NUCLEOTIDE SEQUENCE [LARGE SCALE GENOMIC DNA]</scope>
    <source>
        <strain evidence="2 3">35</strain>
    </source>
</reference>
<dbReference type="Gene3D" id="3.90.550.10">
    <property type="entry name" value="Spore Coat Polysaccharide Biosynthesis Protein SpsA, Chain A"/>
    <property type="match status" value="1"/>
</dbReference>
<evidence type="ECO:0000313" key="2">
    <source>
        <dbReference type="EMBL" id="RCK38859.1"/>
    </source>
</evidence>
<dbReference type="EMBL" id="JPWF01000002">
    <property type="protein sequence ID" value="RCK38859.1"/>
    <property type="molecule type" value="Genomic_DNA"/>
</dbReference>
<protein>
    <recommendedName>
        <fullName evidence="1">Nucleotidyl transferase domain-containing protein</fullName>
    </recommendedName>
</protein>
<sequence length="358" mass="40240">MIDLEVVVVAGGRGTRLKPILGDTPKVLAEFGGKSNLSRIVELVNRHGGTKVTVLAGVGASKVAQEIDRLKILMPHVRIELLIEEQELGTAGCFNVLKGRRDHSSSLLVIYGDILCDFSIPHFLHAHEKSECLASVFVQPNNHLFDSDLVELSSSGKIKRIHKKPHSVSISGTLSLTNAAVYLIKVEALDRLNPGCSDWFHDVFPRLIADGYGVYGYDSSEYLHDYGTEERYAKALIDIERDIVGKRNKGVIRNSLFLIERLVRTSNIDQRNTLIDLLKIANEYRIPIVLMTEGRLEPWIHWCWENNVYFDHAKQGSSFRDIKLNFVENNNLVVSSEFNVCNSENMKTALTVLKENSQ</sequence>
<evidence type="ECO:0000313" key="3">
    <source>
        <dbReference type="Proteomes" id="UP000253226"/>
    </source>
</evidence>
<organism evidence="2 3">
    <name type="scientific">Thalassospira profundimaris</name>
    <dbReference type="NCBI Taxonomy" id="502049"/>
    <lineage>
        <taxon>Bacteria</taxon>
        <taxon>Pseudomonadati</taxon>
        <taxon>Pseudomonadota</taxon>
        <taxon>Alphaproteobacteria</taxon>
        <taxon>Rhodospirillales</taxon>
        <taxon>Thalassospiraceae</taxon>
        <taxon>Thalassospira</taxon>
    </lineage>
</organism>
<feature type="domain" description="Nucleotidyl transferase" evidence="1">
    <location>
        <begin position="7"/>
        <end position="239"/>
    </location>
</feature>
<dbReference type="CDD" id="cd04181">
    <property type="entry name" value="NTP_transferase"/>
    <property type="match status" value="1"/>
</dbReference>
<dbReference type="InterPro" id="IPR005835">
    <property type="entry name" value="NTP_transferase_dom"/>
</dbReference>
<dbReference type="RefSeq" id="WP_114100916.1">
    <property type="nucleotide sequence ID" value="NZ_JPWF01000002.1"/>
</dbReference>
<proteinExistence type="predicted"/>